<sequence>MVLQQASFWYEFLFFCFSVLAVALFEPLFTCFGLLEMCFWSGSRTAIDAIRFNVAKMAQTMLLGLLAMYIWMVMGMVSLRQWHAEGTCGNMFQCFCSYLFIAIRGDGVKDVLDGSLLVIPGNIVDAFVGEQVFAWRLAWDVSYWLLFVLILIAIISGIIIDAFSGMRDEVDAKDADIRSVCFVCNLDRFKLDQHGIGFDRHIATEHNPRWYLFFLLYLKVNPTSTLTGQEAYVKNAVWPHKDFTWLPRENTLTLHVVEADDELAELNAKVERQGQAFQAFDGRLAAIEGQLGRVLMTVSGSVPGSHHFGSVPSVE</sequence>
<evidence type="ECO:0000256" key="1">
    <source>
        <dbReference type="SAM" id="Phobius"/>
    </source>
</evidence>
<keyword evidence="1" id="KW-1133">Transmembrane helix</keyword>
<feature type="transmembrane region" description="Helical" evidence="1">
    <location>
        <begin position="143"/>
        <end position="163"/>
    </location>
</feature>
<keyword evidence="1" id="KW-0812">Transmembrane</keyword>
<name>A0A7S0YWU8_9CRYP</name>
<dbReference type="AlphaFoldDB" id="A0A7S0YWU8"/>
<proteinExistence type="predicted"/>
<evidence type="ECO:0000313" key="2">
    <source>
        <dbReference type="EMBL" id="CAD8792013.1"/>
    </source>
</evidence>
<organism evidence="2">
    <name type="scientific">Hemiselmis tepida</name>
    <dbReference type="NCBI Taxonomy" id="464990"/>
    <lineage>
        <taxon>Eukaryota</taxon>
        <taxon>Cryptophyceae</taxon>
        <taxon>Cryptomonadales</taxon>
        <taxon>Hemiselmidaceae</taxon>
        <taxon>Hemiselmis</taxon>
    </lineage>
</organism>
<dbReference type="InterPro" id="IPR015925">
    <property type="entry name" value="Ryanodine_IP3_receptor"/>
</dbReference>
<dbReference type="GO" id="GO:0006816">
    <property type="term" value="P:calcium ion transport"/>
    <property type="evidence" value="ECO:0007669"/>
    <property type="project" value="InterPro"/>
</dbReference>
<keyword evidence="1" id="KW-0472">Membrane</keyword>
<gene>
    <name evidence="2" type="ORF">HTEP1355_LOCUS6863</name>
</gene>
<dbReference type="PANTHER" id="PTHR13715">
    <property type="entry name" value="RYANODINE RECEPTOR AND IP3 RECEPTOR"/>
    <property type="match status" value="1"/>
</dbReference>
<dbReference type="EMBL" id="HBFN01011884">
    <property type="protein sequence ID" value="CAD8792013.1"/>
    <property type="molecule type" value="Transcribed_RNA"/>
</dbReference>
<reference evidence="2" key="1">
    <citation type="submission" date="2021-01" db="EMBL/GenBank/DDBJ databases">
        <authorList>
            <person name="Corre E."/>
            <person name="Pelletier E."/>
            <person name="Niang G."/>
            <person name="Scheremetjew M."/>
            <person name="Finn R."/>
            <person name="Kale V."/>
            <person name="Holt S."/>
            <person name="Cochrane G."/>
            <person name="Meng A."/>
            <person name="Brown T."/>
            <person name="Cohen L."/>
        </authorList>
    </citation>
    <scope>NUCLEOTIDE SEQUENCE</scope>
    <source>
        <strain evidence="2">CCMP443</strain>
    </source>
</reference>
<dbReference type="PANTHER" id="PTHR13715:SF99">
    <property type="entry name" value="INOSITOL 1,4,5-TRISPHOSPHATE RECEPTOR-LIKE PROTEIN A"/>
    <property type="match status" value="1"/>
</dbReference>
<accession>A0A7S0YWU8</accession>
<protein>
    <submittedName>
        <fullName evidence="2">Uncharacterized protein</fullName>
    </submittedName>
</protein>
<feature type="transmembrane region" description="Helical" evidence="1">
    <location>
        <begin position="61"/>
        <end position="82"/>
    </location>
</feature>
<feature type="transmembrane region" description="Helical" evidence="1">
    <location>
        <begin position="12"/>
        <end position="40"/>
    </location>
</feature>